<dbReference type="InterPro" id="IPR045062">
    <property type="entry name" value="Cyt_c_biogenesis_CcsA/CcmC"/>
</dbReference>
<feature type="transmembrane region" description="Helical" evidence="5">
    <location>
        <begin position="243"/>
        <end position="263"/>
    </location>
</feature>
<accession>A0A1M7AXY0</accession>
<comment type="subcellular location">
    <subcellularLocation>
        <location evidence="1">Membrane</location>
        <topology evidence="1">Multi-pass membrane protein</topology>
    </subcellularLocation>
</comment>
<dbReference type="EMBL" id="FRCF01000002">
    <property type="protein sequence ID" value="SHL47564.1"/>
    <property type="molecule type" value="Genomic_DNA"/>
</dbReference>
<dbReference type="OrthoDB" id="2417400at2"/>
<keyword evidence="3 5" id="KW-1133">Transmembrane helix</keyword>
<dbReference type="InterPro" id="IPR002541">
    <property type="entry name" value="Cyt_c_assembly"/>
</dbReference>
<feature type="transmembrane region" description="Helical" evidence="5">
    <location>
        <begin position="6"/>
        <end position="24"/>
    </location>
</feature>
<keyword evidence="8" id="KW-1185">Reference proteome</keyword>
<dbReference type="PANTHER" id="PTHR30071">
    <property type="entry name" value="HEME EXPORTER PROTEIN C"/>
    <property type="match status" value="1"/>
</dbReference>
<evidence type="ECO:0000256" key="5">
    <source>
        <dbReference type="SAM" id="Phobius"/>
    </source>
</evidence>
<feature type="transmembrane region" description="Helical" evidence="5">
    <location>
        <begin position="218"/>
        <end position="236"/>
    </location>
</feature>
<dbReference type="AlphaFoldDB" id="A0A1M7AXY0"/>
<dbReference type="GO" id="GO:0017004">
    <property type="term" value="P:cytochrome complex assembly"/>
    <property type="evidence" value="ECO:0007669"/>
    <property type="project" value="InterPro"/>
</dbReference>
<feature type="transmembrane region" description="Helical" evidence="5">
    <location>
        <begin position="65"/>
        <end position="87"/>
    </location>
</feature>
<evidence type="ECO:0000256" key="4">
    <source>
        <dbReference type="ARBA" id="ARBA00023136"/>
    </source>
</evidence>
<keyword evidence="2 5" id="KW-0812">Transmembrane</keyword>
<evidence type="ECO:0000313" key="7">
    <source>
        <dbReference type="EMBL" id="SHL47564.1"/>
    </source>
</evidence>
<evidence type="ECO:0000256" key="1">
    <source>
        <dbReference type="ARBA" id="ARBA00004141"/>
    </source>
</evidence>
<organism evidence="7 8">
    <name type="scientific">Lacicoccus alkaliphilus DSM 16010</name>
    <dbReference type="NCBI Taxonomy" id="1123231"/>
    <lineage>
        <taxon>Bacteria</taxon>
        <taxon>Bacillati</taxon>
        <taxon>Bacillota</taxon>
        <taxon>Bacilli</taxon>
        <taxon>Bacillales</taxon>
        <taxon>Salinicoccaceae</taxon>
        <taxon>Lacicoccus</taxon>
    </lineage>
</organism>
<feature type="transmembrane region" description="Helical" evidence="5">
    <location>
        <begin position="94"/>
        <end position="111"/>
    </location>
</feature>
<dbReference type="GO" id="GO:0005886">
    <property type="term" value="C:plasma membrane"/>
    <property type="evidence" value="ECO:0007669"/>
    <property type="project" value="TreeGrafter"/>
</dbReference>
<reference evidence="7 8" key="1">
    <citation type="submission" date="2016-11" db="EMBL/GenBank/DDBJ databases">
        <authorList>
            <person name="Jaros S."/>
            <person name="Januszkiewicz K."/>
            <person name="Wedrychowicz H."/>
        </authorList>
    </citation>
    <scope>NUCLEOTIDE SEQUENCE [LARGE SCALE GENOMIC DNA]</scope>
    <source>
        <strain evidence="7 8">DSM 16010</strain>
    </source>
</reference>
<protein>
    <submittedName>
        <fullName evidence="7">HemX protein</fullName>
    </submittedName>
</protein>
<evidence type="ECO:0000256" key="2">
    <source>
        <dbReference type="ARBA" id="ARBA00022692"/>
    </source>
</evidence>
<keyword evidence="4 5" id="KW-0472">Membrane</keyword>
<dbReference type="RefSeq" id="WP_072707593.1">
    <property type="nucleotide sequence ID" value="NZ_FRCF01000002.1"/>
</dbReference>
<feature type="domain" description="Cytochrome c assembly protein" evidence="6">
    <location>
        <begin position="67"/>
        <end position="265"/>
    </location>
</feature>
<dbReference type="Pfam" id="PF01578">
    <property type="entry name" value="Cytochrom_C_asm"/>
    <property type="match status" value="1"/>
</dbReference>
<evidence type="ECO:0000259" key="6">
    <source>
        <dbReference type="Pfam" id="PF01578"/>
    </source>
</evidence>
<dbReference type="GO" id="GO:0020037">
    <property type="term" value="F:heme binding"/>
    <property type="evidence" value="ECO:0007669"/>
    <property type="project" value="InterPro"/>
</dbReference>
<feature type="transmembrane region" description="Helical" evidence="5">
    <location>
        <begin position="36"/>
        <end position="59"/>
    </location>
</feature>
<gene>
    <name evidence="7" type="ORF">SAMN02745189_00285</name>
</gene>
<evidence type="ECO:0000313" key="8">
    <source>
        <dbReference type="Proteomes" id="UP000184206"/>
    </source>
</evidence>
<feature type="transmembrane region" description="Helical" evidence="5">
    <location>
        <begin position="182"/>
        <end position="206"/>
    </location>
</feature>
<feature type="transmembrane region" description="Helical" evidence="5">
    <location>
        <begin position="131"/>
        <end position="156"/>
    </location>
</feature>
<name>A0A1M7AXY0_9BACL</name>
<sequence length="273" mass="31927">MDIVFRINEFIMLLYFTGLSVLAYDLALRNRQARKVSFYLIAGATALHLVTYISLIFSLSRIPVFTTYEGMFTLSLILSILGILYYYKNESEQVLFGFIFLSFIFFSIFTFHPEPLTREVEATMMMNELLIIHVGLALLAYVLFFISALHSLIYLIQHDNLKKKRFNRTFFSLFSIETARKIMLRSLVIGLLTMTVSILLGLYWGIQIMGMDIIWDVKVIGTAFVVLLYIVLFIYLKKMRNTYIFAMLNIVLFIFCMINYLFVSQFSSFHIWT</sequence>
<evidence type="ECO:0000256" key="3">
    <source>
        <dbReference type="ARBA" id="ARBA00022989"/>
    </source>
</evidence>
<dbReference type="STRING" id="1123231.SAMN02745189_00285"/>
<proteinExistence type="predicted"/>
<dbReference type="Proteomes" id="UP000184206">
    <property type="component" value="Unassembled WGS sequence"/>
</dbReference>
<dbReference type="PANTHER" id="PTHR30071:SF15">
    <property type="entry name" value="PROTEIN HEMX"/>
    <property type="match status" value="1"/>
</dbReference>